<feature type="compositionally biased region" description="Basic and acidic residues" evidence="1">
    <location>
        <begin position="56"/>
        <end position="88"/>
    </location>
</feature>
<gene>
    <name evidence="3" type="ORF">ACFQDH_14100</name>
</gene>
<dbReference type="RefSeq" id="WP_382402339.1">
    <property type="nucleotide sequence ID" value="NZ_JBHSWH010000001.1"/>
</dbReference>
<name>A0ABW2AI02_9MICO</name>
<keyword evidence="2" id="KW-1133">Transmembrane helix</keyword>
<comment type="caution">
    <text evidence="3">The sequence shown here is derived from an EMBL/GenBank/DDBJ whole genome shotgun (WGS) entry which is preliminary data.</text>
</comment>
<feature type="compositionally biased region" description="Polar residues" evidence="1">
    <location>
        <begin position="1"/>
        <end position="12"/>
    </location>
</feature>
<feature type="transmembrane region" description="Helical" evidence="2">
    <location>
        <begin position="110"/>
        <end position="128"/>
    </location>
</feature>
<feature type="region of interest" description="Disordered" evidence="1">
    <location>
        <begin position="1"/>
        <end position="88"/>
    </location>
</feature>
<dbReference type="InterPro" id="IPR021403">
    <property type="entry name" value="DUF3043"/>
</dbReference>
<keyword evidence="2" id="KW-0812">Transmembrane</keyword>
<sequence>MFGRNKTLTESEASAEALTPESAAEVSATGLTPKKGRPTPTRKEREAARRKPLVPVDRKAAKRESRDDARKARVEQREAFARGDEKALPARDKGPVKGFIRDYVDSRRNFGEILLPLMLIVLVLTVLPNRTLQMSAFFLVWVVVVLGIIDATLMVRRVKAQIRERFHTEPPRGTASYAVMRAFQLRAGRRPGPRVKRGDKI</sequence>
<protein>
    <submittedName>
        <fullName evidence="3">DUF3043 domain-containing protein</fullName>
    </submittedName>
</protein>
<evidence type="ECO:0000313" key="3">
    <source>
        <dbReference type="EMBL" id="MFC6706358.1"/>
    </source>
</evidence>
<proteinExistence type="predicted"/>
<keyword evidence="2" id="KW-0472">Membrane</keyword>
<dbReference type="Proteomes" id="UP001596298">
    <property type="component" value="Unassembled WGS sequence"/>
</dbReference>
<dbReference type="Pfam" id="PF11241">
    <property type="entry name" value="DUF3043"/>
    <property type="match status" value="1"/>
</dbReference>
<accession>A0ABW2AI02</accession>
<dbReference type="EMBL" id="JBHSWH010000001">
    <property type="protein sequence ID" value="MFC6706358.1"/>
    <property type="molecule type" value="Genomic_DNA"/>
</dbReference>
<reference evidence="4" key="1">
    <citation type="journal article" date="2019" name="Int. J. Syst. Evol. Microbiol.">
        <title>The Global Catalogue of Microorganisms (GCM) 10K type strain sequencing project: providing services to taxonomists for standard genome sequencing and annotation.</title>
        <authorList>
            <consortium name="The Broad Institute Genomics Platform"/>
            <consortium name="The Broad Institute Genome Sequencing Center for Infectious Disease"/>
            <person name="Wu L."/>
            <person name="Ma J."/>
        </authorList>
    </citation>
    <scope>NUCLEOTIDE SEQUENCE [LARGE SCALE GENOMIC DNA]</scope>
    <source>
        <strain evidence="4">CCUG 58127</strain>
    </source>
</reference>
<evidence type="ECO:0000313" key="4">
    <source>
        <dbReference type="Proteomes" id="UP001596298"/>
    </source>
</evidence>
<feature type="transmembrane region" description="Helical" evidence="2">
    <location>
        <begin position="134"/>
        <end position="155"/>
    </location>
</feature>
<keyword evidence="4" id="KW-1185">Reference proteome</keyword>
<evidence type="ECO:0000256" key="1">
    <source>
        <dbReference type="SAM" id="MobiDB-lite"/>
    </source>
</evidence>
<organism evidence="3 4">
    <name type="scientific">Flexivirga alba</name>
    <dbReference type="NCBI Taxonomy" id="702742"/>
    <lineage>
        <taxon>Bacteria</taxon>
        <taxon>Bacillati</taxon>
        <taxon>Actinomycetota</taxon>
        <taxon>Actinomycetes</taxon>
        <taxon>Micrococcales</taxon>
        <taxon>Dermacoccaceae</taxon>
        <taxon>Flexivirga</taxon>
    </lineage>
</organism>
<evidence type="ECO:0000256" key="2">
    <source>
        <dbReference type="SAM" id="Phobius"/>
    </source>
</evidence>